<dbReference type="GO" id="GO:0016757">
    <property type="term" value="F:glycosyltransferase activity"/>
    <property type="evidence" value="ECO:0007669"/>
    <property type="project" value="TreeGrafter"/>
</dbReference>
<organism evidence="3 4">
    <name type="scientific">Ridgeia piscesae</name>
    <name type="common">Tubeworm</name>
    <dbReference type="NCBI Taxonomy" id="27915"/>
    <lineage>
        <taxon>Eukaryota</taxon>
        <taxon>Metazoa</taxon>
        <taxon>Spiralia</taxon>
        <taxon>Lophotrochozoa</taxon>
        <taxon>Annelida</taxon>
        <taxon>Polychaeta</taxon>
        <taxon>Sedentaria</taxon>
        <taxon>Canalipalpata</taxon>
        <taxon>Sabellida</taxon>
        <taxon>Siboglinidae</taxon>
        <taxon>Ridgeia</taxon>
    </lineage>
</organism>
<dbReference type="InterPro" id="IPR005069">
    <property type="entry name" value="Nucl-diP-sugar_transferase"/>
</dbReference>
<dbReference type="AlphaFoldDB" id="A0AAD9P0L1"/>
<dbReference type="GO" id="GO:0005794">
    <property type="term" value="C:Golgi apparatus"/>
    <property type="evidence" value="ECO:0007669"/>
    <property type="project" value="TreeGrafter"/>
</dbReference>
<evidence type="ECO:0000313" key="3">
    <source>
        <dbReference type="EMBL" id="KAK2185968.1"/>
    </source>
</evidence>
<feature type="chain" id="PRO_5042265757" description="Nucleotide-diphospho-sugar transferase domain-containing protein" evidence="1">
    <location>
        <begin position="18"/>
        <end position="472"/>
    </location>
</feature>
<keyword evidence="1" id="KW-0732">Signal</keyword>
<feature type="domain" description="Nucleotide-diphospho-sugar transferase" evidence="2">
    <location>
        <begin position="67"/>
        <end position="267"/>
    </location>
</feature>
<evidence type="ECO:0000256" key="1">
    <source>
        <dbReference type="SAM" id="SignalP"/>
    </source>
</evidence>
<protein>
    <recommendedName>
        <fullName evidence="2">Nucleotide-diphospho-sugar transferase domain-containing protein</fullName>
    </recommendedName>
</protein>
<dbReference type="EMBL" id="JAODUO010000216">
    <property type="protein sequence ID" value="KAK2185968.1"/>
    <property type="molecule type" value="Genomic_DNA"/>
</dbReference>
<dbReference type="Proteomes" id="UP001209878">
    <property type="component" value="Unassembled WGS sequence"/>
</dbReference>
<comment type="caution">
    <text evidence="3">The sequence shown here is derived from an EMBL/GenBank/DDBJ whole genome shotgun (WGS) entry which is preliminary data.</text>
</comment>
<accession>A0AAD9P0L1</accession>
<sequence length="472" mass="54734">MLLAFAVWCIFCETLFRRQTPANDETFLQAVRRLASPNGDIVLAYVDSAYLDMAENFFKTSLKPHRIRNVLFVASDRRCCRKLRQRHGVACYVLCEDTQASEHTTYGESGFISKMNYRTDVILEAIEHGYTVLHTDTDMVYVKNPLKHINCSRGCDLAILVERGMTHNAGFVYVRPTERGISLYRQMRNLSIVEPTMDDQNQLNKAIIRMKKSRLFNYVRLPNSSFSSGIVYFEEGERMFANDNPSSDIVVIHNNWIVSKEAKIYRFKEHLMWLVDENGYYSKLSAKYLTYDNPLEFKNRTSTLAEERLALRNAFAIGQILRRVVILPSFHCGENERNNMHCALNSFYRIYDFDAAFGRRYREHMFLHNQMVPKAITRSLSDIFRIVSSASKKAIRRDPNKYRQKVQQLHAKSAAGPTSVEIKQWFGKSTEAVLRFDHLYGAFHAFASESEQAAFDNLIQRGFVDATYRQKP</sequence>
<name>A0AAD9P0L1_RIDPI</name>
<evidence type="ECO:0000313" key="4">
    <source>
        <dbReference type="Proteomes" id="UP001209878"/>
    </source>
</evidence>
<dbReference type="PANTHER" id="PTHR47032">
    <property type="entry name" value="UDP-D-XYLOSE:L-FUCOSE ALPHA-1,3-D-XYLOSYLTRANSFERASE-RELATED"/>
    <property type="match status" value="1"/>
</dbReference>
<reference evidence="3" key="1">
    <citation type="journal article" date="2023" name="Mol. Biol. Evol.">
        <title>Third-Generation Sequencing Reveals the Adaptive Role of the Epigenome in Three Deep-Sea Polychaetes.</title>
        <authorList>
            <person name="Perez M."/>
            <person name="Aroh O."/>
            <person name="Sun Y."/>
            <person name="Lan Y."/>
            <person name="Juniper S.K."/>
            <person name="Young C.R."/>
            <person name="Angers B."/>
            <person name="Qian P.Y."/>
        </authorList>
    </citation>
    <scope>NUCLEOTIDE SEQUENCE</scope>
    <source>
        <strain evidence="3">R07B-5</strain>
    </source>
</reference>
<dbReference type="InterPro" id="IPR052636">
    <property type="entry name" value="UDP-D-xylose:L-fucose_XylT"/>
</dbReference>
<dbReference type="PANTHER" id="PTHR47032:SF1">
    <property type="entry name" value="UDP-D-XYLOSE:L-FUCOSE ALPHA-1,3-D-XYLOSYLTRANSFERASE-RELATED"/>
    <property type="match status" value="1"/>
</dbReference>
<evidence type="ECO:0000259" key="2">
    <source>
        <dbReference type="Pfam" id="PF03407"/>
    </source>
</evidence>
<gene>
    <name evidence="3" type="ORF">NP493_215g00030</name>
</gene>
<proteinExistence type="predicted"/>
<feature type="signal peptide" evidence="1">
    <location>
        <begin position="1"/>
        <end position="17"/>
    </location>
</feature>
<dbReference type="Pfam" id="PF03407">
    <property type="entry name" value="Nucleotid_trans"/>
    <property type="match status" value="1"/>
</dbReference>
<keyword evidence="4" id="KW-1185">Reference proteome</keyword>